<dbReference type="AlphaFoldDB" id="A0AAV2ARU6"/>
<keyword evidence="2" id="KW-1185">Reference proteome</keyword>
<comment type="caution">
    <text evidence="1">The sequence shown here is derived from an EMBL/GenBank/DDBJ whole genome shotgun (WGS) entry which is preliminary data.</text>
</comment>
<sequence>DEGYFNPETKGFTVIGRSDNVLKQFGERLSPDDIYIAIDHIEELEDYICVCQDSACGDPRNILFVQLKEVCAFTPEVKEEIKRSIQQEFSVNSVPEVIMKVPAIPYNINNKRMESLVKKIVMTNTIPEVTNI</sequence>
<reference evidence="1 2" key="1">
    <citation type="submission" date="2024-04" db="EMBL/GenBank/DDBJ databases">
        <authorList>
            <person name="Rising A."/>
            <person name="Reimegard J."/>
            <person name="Sonavane S."/>
            <person name="Akerstrom W."/>
            <person name="Nylinder S."/>
            <person name="Hedman E."/>
            <person name="Kallberg Y."/>
        </authorList>
    </citation>
    <scope>NUCLEOTIDE SEQUENCE [LARGE SCALE GENOMIC DNA]</scope>
</reference>
<evidence type="ECO:0000313" key="1">
    <source>
        <dbReference type="EMBL" id="CAL1286778.1"/>
    </source>
</evidence>
<accession>A0AAV2ARU6</accession>
<name>A0AAV2ARU6_9ARAC</name>
<dbReference type="PANTHER" id="PTHR42921:SF1">
    <property type="entry name" value="ACETOACETYL-COA SYNTHETASE"/>
    <property type="match status" value="1"/>
</dbReference>
<dbReference type="PANTHER" id="PTHR42921">
    <property type="entry name" value="ACETOACETYL-COA SYNTHETASE"/>
    <property type="match status" value="1"/>
</dbReference>
<proteinExistence type="predicted"/>
<dbReference type="Proteomes" id="UP001497382">
    <property type="component" value="Unassembled WGS sequence"/>
</dbReference>
<evidence type="ECO:0000313" key="2">
    <source>
        <dbReference type="Proteomes" id="UP001497382"/>
    </source>
</evidence>
<organism evidence="1 2">
    <name type="scientific">Larinioides sclopetarius</name>
    <dbReference type="NCBI Taxonomy" id="280406"/>
    <lineage>
        <taxon>Eukaryota</taxon>
        <taxon>Metazoa</taxon>
        <taxon>Ecdysozoa</taxon>
        <taxon>Arthropoda</taxon>
        <taxon>Chelicerata</taxon>
        <taxon>Arachnida</taxon>
        <taxon>Araneae</taxon>
        <taxon>Araneomorphae</taxon>
        <taxon>Entelegynae</taxon>
        <taxon>Araneoidea</taxon>
        <taxon>Araneidae</taxon>
        <taxon>Larinioides</taxon>
    </lineage>
</organism>
<feature type="non-terminal residue" evidence="1">
    <location>
        <position position="1"/>
    </location>
</feature>
<feature type="non-terminal residue" evidence="1">
    <location>
        <position position="132"/>
    </location>
</feature>
<dbReference type="GO" id="GO:0030729">
    <property type="term" value="F:acetoacetate-CoA ligase activity"/>
    <property type="evidence" value="ECO:0007669"/>
    <property type="project" value="TreeGrafter"/>
</dbReference>
<gene>
    <name evidence="1" type="ORF">LARSCL_LOCUS14434</name>
</gene>
<dbReference type="EMBL" id="CAXIEN010000208">
    <property type="protein sequence ID" value="CAL1286778.1"/>
    <property type="molecule type" value="Genomic_DNA"/>
</dbReference>
<dbReference type="SUPFAM" id="SSF56801">
    <property type="entry name" value="Acetyl-CoA synthetase-like"/>
    <property type="match status" value="1"/>
</dbReference>
<dbReference type="Gene3D" id="3.30.300.30">
    <property type="match status" value="1"/>
</dbReference>
<protein>
    <submittedName>
        <fullName evidence="1">Uncharacterized protein</fullName>
    </submittedName>
</protein>
<dbReference type="InterPro" id="IPR045851">
    <property type="entry name" value="AMP-bd_C_sf"/>
</dbReference>